<protein>
    <submittedName>
        <fullName evidence="3">Uncharacterized protein</fullName>
    </submittedName>
</protein>
<comment type="caution">
    <text evidence="3">The sequence shown here is derived from an EMBL/GenBank/DDBJ whole genome shotgun (WGS) entry which is preliminary data.</text>
</comment>
<sequence length="229" mass="25573">MLLFSTIICLLLPVITALSPSQADRFSYQPNTNDDSSSTTLTSTHNISSSLVSITATPNTLVTVVTKVESTLVFVGSDHRSRLNPPDKDNGPNWMEESWVQFIGWTLLCYNTLSLFLFILFWAVGVLDNALNLSLSRRDAQPTLHLRNRQQNDLTTVAPDIPSITMEQNTPPRTDQPLEHVVYGHSNSAPTSPPLTSPFHPDTLQDIQRDRVRRHNAALDAELRRLGMI</sequence>
<keyword evidence="1" id="KW-0472">Membrane</keyword>
<keyword evidence="2" id="KW-0732">Signal</keyword>
<name>A0A9P4KGB1_9PLEO</name>
<reference evidence="4" key="1">
    <citation type="journal article" date="2020" name="Stud. Mycol.">
        <title>101 Dothideomycetes genomes: A test case for predicting lifestyles and emergence of pathogens.</title>
        <authorList>
            <person name="Haridas S."/>
            <person name="Albert R."/>
            <person name="Binder M."/>
            <person name="Bloem J."/>
            <person name="LaButti K."/>
            <person name="Salamov A."/>
            <person name="Andreopoulos B."/>
            <person name="Baker S."/>
            <person name="Barry K."/>
            <person name="Bills G."/>
            <person name="Bluhm B."/>
            <person name="Cannon C."/>
            <person name="Castanera R."/>
            <person name="Culley D."/>
            <person name="Daum C."/>
            <person name="Ezra D."/>
            <person name="Gonzalez J."/>
            <person name="Henrissat B."/>
            <person name="Kuo A."/>
            <person name="Liang C."/>
            <person name="Lipzen A."/>
            <person name="Lutzoni F."/>
            <person name="Magnuson J."/>
            <person name="Mondo S."/>
            <person name="Nolan M."/>
            <person name="Ohm R."/>
            <person name="Pangilinan J."/>
            <person name="Park H.-J."/>
            <person name="Ramirez L."/>
            <person name="Alfaro M."/>
            <person name="Sun H."/>
            <person name="Tritt A."/>
            <person name="Yoshinaga Y."/>
            <person name="Zwiers L.-H."/>
            <person name="Turgeon B."/>
            <person name="Goodwin S."/>
            <person name="Spatafora J."/>
            <person name="Crous P."/>
            <person name="Grigoriev I."/>
        </authorList>
    </citation>
    <scope>NUCLEOTIDE SEQUENCE [LARGE SCALE GENOMIC DNA]</scope>
    <source>
        <strain evidence="4">CBS 304.66</strain>
    </source>
</reference>
<accession>A0A9P4KGB1</accession>
<feature type="signal peptide" evidence="2">
    <location>
        <begin position="1"/>
        <end position="17"/>
    </location>
</feature>
<keyword evidence="4" id="KW-1185">Reference proteome</keyword>
<keyword evidence="1" id="KW-0812">Transmembrane</keyword>
<dbReference type="OrthoDB" id="10666334at2759"/>
<gene>
    <name evidence="3" type="ORF">CC78DRAFT_378980</name>
</gene>
<keyword evidence="1" id="KW-1133">Transmembrane helix</keyword>
<proteinExistence type="predicted"/>
<dbReference type="Proteomes" id="UP000800093">
    <property type="component" value="Unassembled WGS sequence"/>
</dbReference>
<organism evidence="3 4">
    <name type="scientific">Lojkania enalia</name>
    <dbReference type="NCBI Taxonomy" id="147567"/>
    <lineage>
        <taxon>Eukaryota</taxon>
        <taxon>Fungi</taxon>
        <taxon>Dikarya</taxon>
        <taxon>Ascomycota</taxon>
        <taxon>Pezizomycotina</taxon>
        <taxon>Dothideomycetes</taxon>
        <taxon>Pleosporomycetidae</taxon>
        <taxon>Pleosporales</taxon>
        <taxon>Pleosporales incertae sedis</taxon>
        <taxon>Lojkania</taxon>
    </lineage>
</organism>
<dbReference type="AlphaFoldDB" id="A0A9P4KGB1"/>
<dbReference type="EMBL" id="ML986586">
    <property type="protein sequence ID" value="KAF2268612.1"/>
    <property type="molecule type" value="Genomic_DNA"/>
</dbReference>
<feature type="chain" id="PRO_5040483850" evidence="2">
    <location>
        <begin position="18"/>
        <end position="229"/>
    </location>
</feature>
<evidence type="ECO:0000256" key="2">
    <source>
        <dbReference type="SAM" id="SignalP"/>
    </source>
</evidence>
<feature type="transmembrane region" description="Helical" evidence="1">
    <location>
        <begin position="102"/>
        <end position="127"/>
    </location>
</feature>
<evidence type="ECO:0000313" key="4">
    <source>
        <dbReference type="Proteomes" id="UP000800093"/>
    </source>
</evidence>
<evidence type="ECO:0000256" key="1">
    <source>
        <dbReference type="SAM" id="Phobius"/>
    </source>
</evidence>
<evidence type="ECO:0000313" key="3">
    <source>
        <dbReference type="EMBL" id="KAF2268612.1"/>
    </source>
</evidence>